<dbReference type="RefSeq" id="WP_206726355.1">
    <property type="nucleotide sequence ID" value="NZ_CP071090.1"/>
</dbReference>
<feature type="domain" description="PAS" evidence="8">
    <location>
        <begin position="22"/>
        <end position="91"/>
    </location>
</feature>
<feature type="domain" description="PAS" evidence="8">
    <location>
        <begin position="439"/>
        <end position="509"/>
    </location>
</feature>
<dbReference type="InterPro" id="IPR000014">
    <property type="entry name" value="PAS"/>
</dbReference>
<dbReference type="CDD" id="cd00082">
    <property type="entry name" value="HisKA"/>
    <property type="match status" value="1"/>
</dbReference>
<keyword evidence="5" id="KW-0418">Kinase</keyword>
<feature type="domain" description="PAS" evidence="8">
    <location>
        <begin position="151"/>
        <end position="221"/>
    </location>
</feature>
<evidence type="ECO:0000259" key="8">
    <source>
        <dbReference type="PROSITE" id="PS50112"/>
    </source>
</evidence>
<evidence type="ECO:0000313" key="11">
    <source>
        <dbReference type="Proteomes" id="UP000662747"/>
    </source>
</evidence>
<dbReference type="InterPro" id="IPR003594">
    <property type="entry name" value="HATPase_dom"/>
</dbReference>
<dbReference type="Pfam" id="PF13426">
    <property type="entry name" value="PAS_9"/>
    <property type="match status" value="1"/>
</dbReference>
<evidence type="ECO:0000259" key="9">
    <source>
        <dbReference type="PROSITE" id="PS50113"/>
    </source>
</evidence>
<dbReference type="InterPro" id="IPR003661">
    <property type="entry name" value="HisK_dim/P_dom"/>
</dbReference>
<feature type="domain" description="PAC" evidence="9">
    <location>
        <begin position="511"/>
        <end position="563"/>
    </location>
</feature>
<dbReference type="SMART" id="SM00388">
    <property type="entry name" value="HisKA"/>
    <property type="match status" value="1"/>
</dbReference>
<protein>
    <recommendedName>
        <fullName evidence="2">histidine kinase</fullName>
        <ecNumber evidence="2">2.7.13.3</ecNumber>
    </recommendedName>
</protein>
<dbReference type="SMART" id="SM00387">
    <property type="entry name" value="HATPase_c"/>
    <property type="match status" value="1"/>
</dbReference>
<evidence type="ECO:0000256" key="1">
    <source>
        <dbReference type="ARBA" id="ARBA00000085"/>
    </source>
</evidence>
<keyword evidence="4" id="KW-0808">Transferase</keyword>
<organism evidence="10 11">
    <name type="scientific">Pyxidicoccus parkwayensis</name>
    <dbReference type="NCBI Taxonomy" id="2813578"/>
    <lineage>
        <taxon>Bacteria</taxon>
        <taxon>Pseudomonadati</taxon>
        <taxon>Myxococcota</taxon>
        <taxon>Myxococcia</taxon>
        <taxon>Myxococcales</taxon>
        <taxon>Cystobacterineae</taxon>
        <taxon>Myxococcaceae</taxon>
        <taxon>Pyxidicoccus</taxon>
    </lineage>
</organism>
<comment type="catalytic activity">
    <reaction evidence="1">
        <text>ATP + protein L-histidine = ADP + protein N-phospho-L-histidine.</text>
        <dbReference type="EC" id="2.7.13.3"/>
    </reaction>
</comment>
<dbReference type="EC" id="2.7.13.3" evidence="2"/>
<evidence type="ECO:0000313" key="10">
    <source>
        <dbReference type="EMBL" id="QSQ24794.1"/>
    </source>
</evidence>
<accession>A0ABX7P2W5</accession>
<dbReference type="SMART" id="SM00091">
    <property type="entry name" value="PAS"/>
    <property type="match status" value="4"/>
</dbReference>
<reference evidence="10 11" key="1">
    <citation type="submission" date="2021-02" db="EMBL/GenBank/DDBJ databases">
        <title>De Novo genome assembly of isolated myxobacteria.</title>
        <authorList>
            <person name="Stevens D.C."/>
        </authorList>
    </citation>
    <scope>NUCLEOTIDE SEQUENCE [LARGE SCALE GENOMIC DNA]</scope>
    <source>
        <strain evidence="11">SCPEA02</strain>
    </source>
</reference>
<feature type="region of interest" description="Disordered" evidence="6">
    <location>
        <begin position="759"/>
        <end position="779"/>
    </location>
</feature>
<dbReference type="Pfam" id="PF08448">
    <property type="entry name" value="PAS_4"/>
    <property type="match status" value="3"/>
</dbReference>
<name>A0ABX7P2W5_9BACT</name>
<dbReference type="InterPro" id="IPR052162">
    <property type="entry name" value="Sensor_kinase/Photoreceptor"/>
</dbReference>
<dbReference type="SUPFAM" id="SSF55874">
    <property type="entry name" value="ATPase domain of HSP90 chaperone/DNA topoisomerase II/histidine kinase"/>
    <property type="match status" value="1"/>
</dbReference>
<dbReference type="InterPro" id="IPR036890">
    <property type="entry name" value="HATPase_C_sf"/>
</dbReference>
<proteinExistence type="predicted"/>
<dbReference type="Pfam" id="PF00512">
    <property type="entry name" value="HisKA"/>
    <property type="match status" value="1"/>
</dbReference>
<dbReference type="InterPro" id="IPR004358">
    <property type="entry name" value="Sig_transdc_His_kin-like_C"/>
</dbReference>
<sequence length="1074" mass="120476">MLGHGAGLTDREPIEGISSEQSRLFLEAMVASAPVGLAFVDLDLRFIHINETLADINGLPRHAHLGRKVRDVVPELWPAIEAHYRQVMETGRPALNLEIHGPTHKDGGATDRHYRVNYYPVRDSNGSLQGIGITVVETTQSELSERALRMSEQRYRSLVESMSQTVWTTNSRGEVVEPAPRWLVFTGQSLGGHLGLGWLAAIHPSDRTRFVAEWSSALEKKQPYRGEARLRRHDGRYRDTIIRSVPVFDDRGFVREWISTAEDITEHKHAEASLRRTTQALRESDERYRTFVGQSTEGIWRLEVQPPIDTRLPEDAQVQALLEQTTVAEANEMMARMTGFASAPEMLGIRLGEMLARLTLDADHVEKAFRPFIRNGYRNENVETRIVDGSGVERVRMANVLGVVERGMLVRIWGTQRDVTEQVRAKEALEQSREIVRMREHQLRAITDALPALVAYIDRDERYVFCNRAFETWFGLEPEGLVGQHVRMVAGELGYAHLKDWMRKALAGETVSYESALTPRDGRLRHVQSTYVPTHTPQGAVKGFVALVNDITDRKRAEAEVEVQRARLHDTLMNVPASIAILNGPDLVFTLVNPIYRAFAQGVDLTGQSLVDMTRRSGTGDDYCRQLKQVYETGRPFFMKETLARVDRGDGVREDRFFHIAYVPLRDADGRVDSVMSYSIEVTDQVRARQKAEELAAHLTNQQQWLESVLDLIPTAFLLIEPDTGRVLFANQAAHRMAGGRFPLGVRTEGYANVYHLTDEQGRPVPPEQSPAGRAARGERLKQAPVVWHTAAGTFSLLTDSELMPAAHGHPATAVLALQDVTQLKRTEAQLQESVRLRDEFLTVASHELKTPLTPLQIKLQGLAREALADVPNERLRERVRTTAESASWQVRKLTALINDLLDVTQLTGETPSLQRDVTDLSAVLREVAEQFRTQSAQAGCDVLVEAPAPVVGWWDRHRLAQVARGLLSNAIKYGPGRPVVLRVERWGDKARFTVRDEGIGIAPENLSRIFEKFGRAVSTRNYGGLGLGLFISRRIVEAHQGTIHAESRQGEGTTFVVELPLNLERRPPGAARH</sequence>
<dbReference type="PROSITE" id="PS50109">
    <property type="entry name" value="HIS_KIN"/>
    <property type="match status" value="1"/>
</dbReference>
<dbReference type="InterPro" id="IPR013655">
    <property type="entry name" value="PAS_fold_3"/>
</dbReference>
<dbReference type="InterPro" id="IPR001610">
    <property type="entry name" value="PAC"/>
</dbReference>
<dbReference type="Gene3D" id="1.10.287.130">
    <property type="match status" value="1"/>
</dbReference>
<feature type="domain" description="PAC" evidence="9">
    <location>
        <begin position="224"/>
        <end position="276"/>
    </location>
</feature>
<dbReference type="SUPFAM" id="SSF55785">
    <property type="entry name" value="PYP-like sensor domain (PAS domain)"/>
    <property type="match status" value="5"/>
</dbReference>
<dbReference type="InterPro" id="IPR035965">
    <property type="entry name" value="PAS-like_dom_sf"/>
</dbReference>
<dbReference type="InterPro" id="IPR013656">
    <property type="entry name" value="PAS_4"/>
</dbReference>
<evidence type="ECO:0000256" key="3">
    <source>
        <dbReference type="ARBA" id="ARBA00022553"/>
    </source>
</evidence>
<dbReference type="Pfam" id="PF13188">
    <property type="entry name" value="PAS_8"/>
    <property type="match status" value="1"/>
</dbReference>
<dbReference type="CDD" id="cd00130">
    <property type="entry name" value="PAS"/>
    <property type="match status" value="2"/>
</dbReference>
<dbReference type="NCBIfam" id="TIGR00229">
    <property type="entry name" value="sensory_box"/>
    <property type="match status" value="3"/>
</dbReference>
<evidence type="ECO:0000256" key="4">
    <source>
        <dbReference type="ARBA" id="ARBA00022679"/>
    </source>
</evidence>
<dbReference type="Gene3D" id="3.30.565.10">
    <property type="entry name" value="Histidine kinase-like ATPase, C-terminal domain"/>
    <property type="match status" value="1"/>
</dbReference>
<dbReference type="PRINTS" id="PR00344">
    <property type="entry name" value="BCTRLSENSOR"/>
</dbReference>
<dbReference type="Gene3D" id="3.30.450.20">
    <property type="entry name" value="PAS domain"/>
    <property type="match status" value="6"/>
</dbReference>
<dbReference type="SUPFAM" id="SSF47384">
    <property type="entry name" value="Homodimeric domain of signal transducing histidine kinase"/>
    <property type="match status" value="1"/>
</dbReference>
<dbReference type="Pfam" id="PF08447">
    <property type="entry name" value="PAS_3"/>
    <property type="match status" value="1"/>
</dbReference>
<dbReference type="PROSITE" id="PS50112">
    <property type="entry name" value="PAS"/>
    <property type="match status" value="3"/>
</dbReference>
<evidence type="ECO:0000256" key="5">
    <source>
        <dbReference type="ARBA" id="ARBA00022777"/>
    </source>
</evidence>
<gene>
    <name evidence="10" type="ORF">JY651_07580</name>
</gene>
<dbReference type="Proteomes" id="UP000662747">
    <property type="component" value="Chromosome"/>
</dbReference>
<dbReference type="CDD" id="cd00075">
    <property type="entry name" value="HATPase"/>
    <property type="match status" value="1"/>
</dbReference>
<evidence type="ECO:0000259" key="7">
    <source>
        <dbReference type="PROSITE" id="PS50109"/>
    </source>
</evidence>
<dbReference type="PANTHER" id="PTHR43304">
    <property type="entry name" value="PHYTOCHROME-LIKE PROTEIN CPH1"/>
    <property type="match status" value="1"/>
</dbReference>
<dbReference type="PANTHER" id="PTHR43304:SF1">
    <property type="entry name" value="PAC DOMAIN-CONTAINING PROTEIN"/>
    <property type="match status" value="1"/>
</dbReference>
<dbReference type="InterPro" id="IPR036097">
    <property type="entry name" value="HisK_dim/P_sf"/>
</dbReference>
<keyword evidence="3" id="KW-0597">Phosphoprotein</keyword>
<keyword evidence="11" id="KW-1185">Reference proteome</keyword>
<dbReference type="InterPro" id="IPR000700">
    <property type="entry name" value="PAS-assoc_C"/>
</dbReference>
<dbReference type="SMART" id="SM00086">
    <property type="entry name" value="PAC"/>
    <property type="match status" value="3"/>
</dbReference>
<evidence type="ECO:0000256" key="2">
    <source>
        <dbReference type="ARBA" id="ARBA00012438"/>
    </source>
</evidence>
<dbReference type="PROSITE" id="PS50113">
    <property type="entry name" value="PAC"/>
    <property type="match status" value="2"/>
</dbReference>
<dbReference type="InterPro" id="IPR005467">
    <property type="entry name" value="His_kinase_dom"/>
</dbReference>
<dbReference type="EMBL" id="CP071090">
    <property type="protein sequence ID" value="QSQ24794.1"/>
    <property type="molecule type" value="Genomic_DNA"/>
</dbReference>
<feature type="domain" description="Histidine kinase" evidence="7">
    <location>
        <begin position="844"/>
        <end position="1064"/>
    </location>
</feature>
<evidence type="ECO:0000256" key="6">
    <source>
        <dbReference type="SAM" id="MobiDB-lite"/>
    </source>
</evidence>
<dbReference type="Pfam" id="PF02518">
    <property type="entry name" value="HATPase_c"/>
    <property type="match status" value="1"/>
</dbReference>